<organism evidence="1 2">
    <name type="scientific">Rattus norvegicus</name>
    <name type="common">Rat</name>
    <dbReference type="NCBI Taxonomy" id="10116"/>
    <lineage>
        <taxon>Eukaryota</taxon>
        <taxon>Metazoa</taxon>
        <taxon>Chordata</taxon>
        <taxon>Craniata</taxon>
        <taxon>Vertebrata</taxon>
        <taxon>Euteleostomi</taxon>
        <taxon>Mammalia</taxon>
        <taxon>Eutheria</taxon>
        <taxon>Euarchontoglires</taxon>
        <taxon>Glires</taxon>
        <taxon>Rodentia</taxon>
        <taxon>Myomorpha</taxon>
        <taxon>Muroidea</taxon>
        <taxon>Muridae</taxon>
        <taxon>Murinae</taxon>
        <taxon>Rattus</taxon>
    </lineage>
</organism>
<protein>
    <submittedName>
        <fullName evidence="1">RCG44486</fullName>
    </submittedName>
</protein>
<evidence type="ECO:0000313" key="2">
    <source>
        <dbReference type="Proteomes" id="UP000234681"/>
    </source>
</evidence>
<dbReference type="EMBL" id="CH473955">
    <property type="protein sequence ID" value="EDM10384.1"/>
    <property type="molecule type" value="Genomic_DNA"/>
</dbReference>
<reference evidence="2" key="1">
    <citation type="submission" date="2005-09" db="EMBL/GenBank/DDBJ databases">
        <authorList>
            <person name="Mural R.J."/>
            <person name="Li P.W."/>
            <person name="Adams M.D."/>
            <person name="Amanatides P.G."/>
            <person name="Baden-Tillson H."/>
            <person name="Barnstead M."/>
            <person name="Chin S.H."/>
            <person name="Dew I."/>
            <person name="Evans C.A."/>
            <person name="Ferriera S."/>
            <person name="Flanigan M."/>
            <person name="Fosler C."/>
            <person name="Glodek A."/>
            <person name="Gu Z."/>
            <person name="Holt R.A."/>
            <person name="Jennings D."/>
            <person name="Kraft C.L."/>
            <person name="Lu F."/>
            <person name="Nguyen T."/>
            <person name="Nusskern D.R."/>
            <person name="Pfannkoch C.M."/>
            <person name="Sitter C."/>
            <person name="Sutton G.G."/>
            <person name="Venter J.C."/>
            <person name="Wang Z."/>
            <person name="Woodage T."/>
            <person name="Zheng X.H."/>
            <person name="Zhong F."/>
        </authorList>
    </citation>
    <scope>NUCLEOTIDE SEQUENCE [LARGE SCALE GENOMIC DNA]</scope>
    <source>
        <strain>BN</strain>
        <strain evidence="2">Sprague-Dawley</strain>
    </source>
</reference>
<dbReference type="Proteomes" id="UP000234681">
    <property type="component" value="Chromosome 2"/>
</dbReference>
<name>A6I5S6_RAT</name>
<sequence>MKIYLCLLPDCRYNMASCLTILPPWLPSVMDQTFKLGKNVVTRLSHHSLNLVSGSDSIEADTPVHLIYGQCRGQTQCG</sequence>
<gene>
    <name evidence="1" type="ORF">rCG_44486</name>
</gene>
<proteinExistence type="predicted"/>
<evidence type="ECO:0000313" key="1">
    <source>
        <dbReference type="EMBL" id="EDM10384.1"/>
    </source>
</evidence>
<accession>A6I5S6</accession>
<dbReference type="AlphaFoldDB" id="A6I5S6"/>